<name>A0A6N6NQM4_9ACTN</name>
<dbReference type="InterPro" id="IPR003848">
    <property type="entry name" value="DUF218"/>
</dbReference>
<dbReference type="GO" id="GO:0005886">
    <property type="term" value="C:plasma membrane"/>
    <property type="evidence" value="ECO:0007669"/>
    <property type="project" value="TreeGrafter"/>
</dbReference>
<dbReference type="Gene3D" id="3.40.50.620">
    <property type="entry name" value="HUPs"/>
    <property type="match status" value="1"/>
</dbReference>
<dbReference type="InterPro" id="IPR051599">
    <property type="entry name" value="Cell_Envelope_Assoc"/>
</dbReference>
<keyword evidence="4" id="KW-1185">Reference proteome</keyword>
<dbReference type="CDD" id="cd06259">
    <property type="entry name" value="YdcF-like"/>
    <property type="match status" value="1"/>
</dbReference>
<accession>A0A6N6NQM4</accession>
<dbReference type="Proteomes" id="UP000468668">
    <property type="component" value="Unassembled WGS sequence"/>
</dbReference>
<dbReference type="PANTHER" id="PTHR30336:SF6">
    <property type="entry name" value="INTEGRAL MEMBRANE PROTEIN"/>
    <property type="match status" value="1"/>
</dbReference>
<feature type="signal peptide" evidence="1">
    <location>
        <begin position="1"/>
        <end position="25"/>
    </location>
</feature>
<evidence type="ECO:0000313" key="3">
    <source>
        <dbReference type="EMBL" id="KAB1642054.1"/>
    </source>
</evidence>
<feature type="chain" id="PRO_5038539087" description="DUF218 domain-containing protein" evidence="1">
    <location>
        <begin position="26"/>
        <end position="218"/>
    </location>
</feature>
<feature type="domain" description="DUF218" evidence="2">
    <location>
        <begin position="47"/>
        <end position="169"/>
    </location>
</feature>
<comment type="caution">
    <text evidence="3">The sequence shown here is derived from an EMBL/GenBank/DDBJ whole genome shotgun (WGS) entry which is preliminary data.</text>
</comment>
<evidence type="ECO:0000259" key="2">
    <source>
        <dbReference type="Pfam" id="PF02698"/>
    </source>
</evidence>
<organism evidence="3 4">
    <name type="scientific">Ellagibacter isourolithinifaciens</name>
    <dbReference type="NCBI Taxonomy" id="2137581"/>
    <lineage>
        <taxon>Bacteria</taxon>
        <taxon>Bacillati</taxon>
        <taxon>Actinomycetota</taxon>
        <taxon>Coriobacteriia</taxon>
        <taxon>Eggerthellales</taxon>
        <taxon>Eggerthellaceae</taxon>
        <taxon>Ellagibacter</taxon>
    </lineage>
</organism>
<keyword evidence="1" id="KW-0732">Signal</keyword>
<dbReference type="GeneID" id="98657259"/>
<sequence>MIKALLKILCTCIAVVAIVVGATNALVVLTTEDDIVSVDEASGYQADAIVVLGASVFADGTPSTILQDRLDCGIALYKAGAAPKIIMSGDNSTEHYNECAAMKRYAIAQGVPSEDIFCDHAGFSTYESMYRAKNVFGCSRVVIATQTYHLYRALYSAHALGVDAIGVASDYRSYGKQTWYDVREIPARTKDFFKALFDVPSTYVGDPISLDQSGDVTG</sequence>
<evidence type="ECO:0000256" key="1">
    <source>
        <dbReference type="SAM" id="SignalP"/>
    </source>
</evidence>
<gene>
    <name evidence="3" type="ORF">F8C90_02445</name>
</gene>
<protein>
    <recommendedName>
        <fullName evidence="2">DUF218 domain-containing protein</fullName>
    </recommendedName>
</protein>
<dbReference type="EMBL" id="WAJR01000003">
    <property type="protein sequence ID" value="KAB1642054.1"/>
    <property type="molecule type" value="Genomic_DNA"/>
</dbReference>
<dbReference type="AlphaFoldDB" id="A0A6N6NQM4"/>
<dbReference type="InterPro" id="IPR014729">
    <property type="entry name" value="Rossmann-like_a/b/a_fold"/>
</dbReference>
<evidence type="ECO:0000313" key="4">
    <source>
        <dbReference type="Proteomes" id="UP000468668"/>
    </source>
</evidence>
<proteinExistence type="predicted"/>
<dbReference type="RefSeq" id="WP_158048864.1">
    <property type="nucleotide sequence ID" value="NZ_WAJR01000003.1"/>
</dbReference>
<dbReference type="Pfam" id="PF02698">
    <property type="entry name" value="DUF218"/>
    <property type="match status" value="1"/>
</dbReference>
<dbReference type="OrthoDB" id="9782395at2"/>
<reference evidence="3 4" key="1">
    <citation type="submission" date="2019-09" db="EMBL/GenBank/DDBJ databases">
        <title>Whole genome shotgun sequencing (WGS) of Ellagibacter isourolithinifaciens DSM 104140(T) and Adlercreutzia muris DSM 29508(T).</title>
        <authorList>
            <person name="Stoll D.A."/>
            <person name="Danylec N."/>
            <person name="Huch M."/>
        </authorList>
    </citation>
    <scope>NUCLEOTIDE SEQUENCE [LARGE SCALE GENOMIC DNA]</scope>
    <source>
        <strain evidence="3 4">DSM 104140</strain>
    </source>
</reference>
<dbReference type="PANTHER" id="PTHR30336">
    <property type="entry name" value="INNER MEMBRANE PROTEIN, PROBABLE PERMEASE"/>
    <property type="match status" value="1"/>
</dbReference>